<dbReference type="InterPro" id="IPR040919">
    <property type="entry name" value="Asparaginase_C"/>
</dbReference>
<dbReference type="EMBL" id="VCKZ01000002">
    <property type="protein sequence ID" value="TMR42368.1"/>
    <property type="molecule type" value="Genomic_DNA"/>
</dbReference>
<proteinExistence type="inferred from homology"/>
<dbReference type="SFLD" id="SFLDS00057">
    <property type="entry name" value="Glutaminase/Asparaginase"/>
    <property type="match status" value="1"/>
</dbReference>
<dbReference type="PROSITE" id="PS51732">
    <property type="entry name" value="ASN_GLN_ASE_3"/>
    <property type="match status" value="1"/>
</dbReference>
<evidence type="ECO:0000313" key="6">
    <source>
        <dbReference type="EMBL" id="TMR42368.1"/>
    </source>
</evidence>
<evidence type="ECO:0000259" key="4">
    <source>
        <dbReference type="Pfam" id="PF00710"/>
    </source>
</evidence>
<evidence type="ECO:0000313" key="7">
    <source>
        <dbReference type="Proteomes" id="UP000305238"/>
    </source>
</evidence>
<dbReference type="InterPro" id="IPR027473">
    <property type="entry name" value="L-asparaginase_C"/>
</dbReference>
<dbReference type="InterPro" id="IPR004550">
    <property type="entry name" value="AsnASE_II"/>
</dbReference>
<dbReference type="InterPro" id="IPR037152">
    <property type="entry name" value="L-asparaginase_N_sf"/>
</dbReference>
<dbReference type="Pfam" id="PF00710">
    <property type="entry name" value="Asparaginase"/>
    <property type="match status" value="1"/>
</dbReference>
<protein>
    <submittedName>
        <fullName evidence="6">Asparaginase</fullName>
    </submittedName>
</protein>
<name>A0A5S4HAU0_9ACTN</name>
<dbReference type="SUPFAM" id="SSF53774">
    <property type="entry name" value="Glutaminase/Asparaginase"/>
    <property type="match status" value="1"/>
</dbReference>
<dbReference type="GO" id="GO:0004067">
    <property type="term" value="F:asparaginase activity"/>
    <property type="evidence" value="ECO:0007669"/>
    <property type="project" value="UniProtKB-UniRule"/>
</dbReference>
<gene>
    <name evidence="6" type="ORF">ETD96_00580</name>
</gene>
<evidence type="ECO:0000256" key="1">
    <source>
        <dbReference type="ARBA" id="ARBA00010518"/>
    </source>
</evidence>
<dbReference type="InterPro" id="IPR027474">
    <property type="entry name" value="L-asparaginase_N"/>
</dbReference>
<dbReference type="OrthoDB" id="9788068at2"/>
<feature type="domain" description="L-asparaginase N-terminal" evidence="4">
    <location>
        <begin position="9"/>
        <end position="194"/>
    </location>
</feature>
<dbReference type="Gene3D" id="3.40.50.40">
    <property type="match status" value="1"/>
</dbReference>
<keyword evidence="7" id="KW-1185">Reference proteome</keyword>
<organism evidence="6 7">
    <name type="scientific">Actinomadura geliboluensis</name>
    <dbReference type="NCBI Taxonomy" id="882440"/>
    <lineage>
        <taxon>Bacteria</taxon>
        <taxon>Bacillati</taxon>
        <taxon>Actinomycetota</taxon>
        <taxon>Actinomycetes</taxon>
        <taxon>Streptosporangiales</taxon>
        <taxon>Thermomonosporaceae</taxon>
        <taxon>Actinomadura</taxon>
    </lineage>
</organism>
<reference evidence="6 7" key="1">
    <citation type="submission" date="2019-05" db="EMBL/GenBank/DDBJ databases">
        <title>Draft genome sequence of Actinomadura geliboluensis A8036.</title>
        <authorList>
            <person name="Saricaoglu S."/>
            <person name="Isik K."/>
        </authorList>
    </citation>
    <scope>NUCLEOTIDE SEQUENCE [LARGE SCALE GENOMIC DNA]</scope>
    <source>
        <strain evidence="6 7">A8036</strain>
    </source>
</reference>
<dbReference type="FunFam" id="3.40.50.1170:FF:000001">
    <property type="entry name" value="L-asparaginase 2"/>
    <property type="match status" value="1"/>
</dbReference>
<evidence type="ECO:0000256" key="3">
    <source>
        <dbReference type="PIRSR" id="PIRSR001220-1"/>
    </source>
</evidence>
<dbReference type="RefSeq" id="WP_138632258.1">
    <property type="nucleotide sequence ID" value="NZ_JASWDG010000005.1"/>
</dbReference>
<dbReference type="SMART" id="SM00870">
    <property type="entry name" value="Asparaginase"/>
    <property type="match status" value="1"/>
</dbReference>
<accession>A0A5S4HAU0</accession>
<comment type="caution">
    <text evidence="6">The sequence shown here is derived from an EMBL/GenBank/DDBJ whole genome shotgun (WGS) entry which is preliminary data.</text>
</comment>
<dbReference type="Gene3D" id="3.40.50.1170">
    <property type="entry name" value="L-asparaginase, N-terminal domain"/>
    <property type="match status" value="1"/>
</dbReference>
<dbReference type="GO" id="GO:0006528">
    <property type="term" value="P:asparagine metabolic process"/>
    <property type="evidence" value="ECO:0007669"/>
    <property type="project" value="InterPro"/>
</dbReference>
<dbReference type="PIRSF" id="PIRSF500176">
    <property type="entry name" value="L_ASNase"/>
    <property type="match status" value="1"/>
</dbReference>
<feature type="domain" description="Asparaginase/glutaminase C-terminal" evidence="5">
    <location>
        <begin position="215"/>
        <end position="327"/>
    </location>
</feature>
<dbReference type="PANTHER" id="PTHR11707:SF28">
    <property type="entry name" value="60 KDA LYSOPHOSPHOLIPASE"/>
    <property type="match status" value="1"/>
</dbReference>
<dbReference type="InterPro" id="IPR036152">
    <property type="entry name" value="Asp/glu_Ase-like_sf"/>
</dbReference>
<dbReference type="InterPro" id="IPR006034">
    <property type="entry name" value="Asparaginase/glutaminase-like"/>
</dbReference>
<feature type="active site" description="O-isoaspartyl threonine intermediate" evidence="3">
    <location>
        <position position="18"/>
    </location>
</feature>
<dbReference type="PRINTS" id="PR00139">
    <property type="entry name" value="ASNGLNASE"/>
</dbReference>
<dbReference type="PIRSF" id="PIRSF001220">
    <property type="entry name" value="L-ASNase_gatD"/>
    <property type="match status" value="1"/>
</dbReference>
<dbReference type="AlphaFoldDB" id="A0A5S4HAU0"/>
<evidence type="ECO:0000256" key="2">
    <source>
        <dbReference type="ARBA" id="ARBA00022801"/>
    </source>
</evidence>
<sequence length="334" mass="34205">MIPTATRNRVHVLALGGTIAMTSPGDGHGVRPALDARALVASAPEISAVAEVGFDAFRPVPGAHLRLSDMQAVAARIDDLLDGGVNGVVVVQGTDTLEETAFALDLLCGSDRPIVVTGAMRNPTMPGADGPANLLGAVRVAASSTASGLGTLVAMNDEIHAARFVRKGHTSRPSAFGCAGVGPIGWIAEERVRIPLRVGHRVRVVPLPGAQPPPVALVSVALGDDGRVLDRLVDLGYAGVVLAAFGAGHLPERMVDAAARLADAMPVVLTSRTGAGEGLRGTYDFPGSEIDLLSKGLLSGGALDPYKMRVLLSLALSAGWDPGRIADAIEQLSG</sequence>
<keyword evidence="2" id="KW-0378">Hydrolase</keyword>
<dbReference type="CDD" id="cd08964">
    <property type="entry name" value="L-asparaginase_II"/>
    <property type="match status" value="1"/>
</dbReference>
<evidence type="ECO:0000259" key="5">
    <source>
        <dbReference type="Pfam" id="PF17763"/>
    </source>
</evidence>
<dbReference type="Pfam" id="PF17763">
    <property type="entry name" value="Asparaginase_C"/>
    <property type="match status" value="1"/>
</dbReference>
<comment type="similarity">
    <text evidence="1">Belongs to the asparaginase 1 family.</text>
</comment>
<dbReference type="Proteomes" id="UP000305238">
    <property type="component" value="Unassembled WGS sequence"/>
</dbReference>
<dbReference type="PANTHER" id="PTHR11707">
    <property type="entry name" value="L-ASPARAGINASE"/>
    <property type="match status" value="1"/>
</dbReference>